<sequence>MKIDKELLDSFSEPYSEGGRQEIINNVNLANEMALEHPILQMLSLMNTPEENNLLKVKSISQVIAHANLYLKSVGETNYIHVKEINSLSEKIDNLEKFHGKSIDDILQEHEEEDDDE</sequence>
<reference evidence="2" key="1">
    <citation type="submission" date="2016-02" db="EMBL/GenBank/DDBJ databases">
        <authorList>
            <person name="Morales N."/>
            <person name="Badran S."/>
            <person name="Schick P."/>
            <person name="Jacoby B."/>
            <person name="Reddi K."/>
            <person name="Villella W."/>
            <person name="Sanders E.R."/>
            <person name="Lorenz T.C."/>
        </authorList>
    </citation>
    <scope>NUCLEOTIDE SEQUENCE [LARGE SCALE GENOMIC DNA]</scope>
</reference>
<organism evidence="1 2">
    <name type="scientific">Bacillus phage Leo2</name>
    <dbReference type="NCBI Taxonomy" id="1815973"/>
    <lineage>
        <taxon>Viruses</taxon>
        <taxon>Duplodnaviria</taxon>
        <taxon>Heunggongvirae</taxon>
        <taxon>Uroviricota</taxon>
        <taxon>Caudoviricetes</taxon>
        <taxon>Ehrlichviridae</taxon>
        <taxon>Andromedavirus</taxon>
        <taxon>Andromedavirus leo2</taxon>
    </lineage>
</organism>
<name>A0A1S5QTP5_9CAUD</name>
<accession>A0A1S5QTP5</accession>
<evidence type="ECO:0000313" key="2">
    <source>
        <dbReference type="Proteomes" id="UP000223773"/>
    </source>
</evidence>
<dbReference type="EMBL" id="KU836751">
    <property type="protein sequence ID" value="AMR60078.1"/>
    <property type="molecule type" value="Genomic_DNA"/>
</dbReference>
<dbReference type="Proteomes" id="UP000223773">
    <property type="component" value="Segment"/>
</dbReference>
<proteinExistence type="predicted"/>
<protein>
    <submittedName>
        <fullName evidence="1">Uncharacterized protein</fullName>
    </submittedName>
</protein>
<gene>
    <name evidence="1" type="ORF">LEO2_39</name>
</gene>
<evidence type="ECO:0000313" key="1">
    <source>
        <dbReference type="EMBL" id="AMR60078.1"/>
    </source>
</evidence>
<keyword evidence="2" id="KW-1185">Reference proteome</keyword>